<sequence length="902" mass="102760">MPPKRAPIEASSPDRKGKSPAVSRMRGTNKKTSDRQQARESTHNTSDGAKRTTNNGKRPTVKASPEVRKKATFDRSTFATPDLAQRFHLHFANRTVIPGRNIAFAKLSYFHFDVLFARMGWLLIVSLNEFVYPKVVKCFYSNMTFEDEGPITTTINGVQIVFDVAALCRILEIPNEGVCLYEAKKWPRVEGFKPAEALQRLCGYPRSDRPTSHLLTVLSRILHHMISYIFIPKGGHRDDVSFLEAFLVDSILTERKVNIGYIIFQHMKACSISEDSILPYGMFITKIVKYFNVNLRNETDGKKLKSFDTYDRASLRRMHFVRKKNGSWARKSSVPPSEVDVSSDNGPSEDEEYEDQDVQGRTHAKANVTQIPSTGGVRARALTNHPSLIGPDDSEASDNLNAQIKSLGTRLEEIVLANDRRLTSLENRIDGLHEEVKEGMQVIRRQHDEMMTYGAIEVHEIWLFIKSYLQVLNGAPKLWPSHLGDFLLSRRTRACVSVFPHVRPCRCVCIPRFSLVSFISSFRMAPRRESAASRAQGKRPADPSQPDQSEARRKARYDTALFGSVEDYQRYKQKFAQRKVVPGRSINFSQLKYFRFEEIFGRMRWLPVVTISEPIFPTLIRTFYSRVTYGVGGPITSTVRGVEITLSPKSICRIFYIPSVGLRVYESKGGHRDEVSYLEAFIVDSILTGRRIHVGYLMMMHMISCCESKTRVLPYGRFLTRVFKDAGVDLSRETDLEAPTMRAERPPAQAHGQGHMHHVDEEEAQIREMEGGLDPQRDFVQSMPECDIPPPEAMISEPAYTAGPSEPYDAEIPFQAPHTPDHAPWMDLSAQIISLGTRMEELAVVNDTRFHSMEDRIDEYQTGFTSQFEHLDQRLGHLEERMDQQHEEMMAYLRSVFPPPPP</sequence>
<dbReference type="AlphaFoldDB" id="A5AKA6"/>
<proteinExistence type="predicted"/>
<feature type="compositionally biased region" description="Acidic residues" evidence="1">
    <location>
        <begin position="347"/>
        <end position="357"/>
    </location>
</feature>
<evidence type="ECO:0000313" key="3">
    <source>
        <dbReference type="EMBL" id="CAN82270.1"/>
    </source>
</evidence>
<organism evidence="3">
    <name type="scientific">Vitis vinifera</name>
    <name type="common">Grape</name>
    <dbReference type="NCBI Taxonomy" id="29760"/>
    <lineage>
        <taxon>Eukaryota</taxon>
        <taxon>Viridiplantae</taxon>
        <taxon>Streptophyta</taxon>
        <taxon>Embryophyta</taxon>
        <taxon>Tracheophyta</taxon>
        <taxon>Spermatophyta</taxon>
        <taxon>Magnoliopsida</taxon>
        <taxon>eudicotyledons</taxon>
        <taxon>Gunneridae</taxon>
        <taxon>Pentapetalae</taxon>
        <taxon>rosids</taxon>
        <taxon>Vitales</taxon>
        <taxon>Vitaceae</taxon>
        <taxon>Viteae</taxon>
        <taxon>Vitis</taxon>
    </lineage>
</organism>
<name>A5AKA6_VITVI</name>
<accession>A5AKA6</accession>
<reference evidence="3" key="1">
    <citation type="journal article" date="2007" name="PLoS ONE">
        <title>The first genome sequence of an elite grapevine cultivar (Pinot noir Vitis vinifera L.): coping with a highly heterozygous genome.</title>
        <authorList>
            <person name="Velasco R."/>
            <person name="Zharkikh A."/>
            <person name="Troggio M."/>
            <person name="Cartwright D.A."/>
            <person name="Cestaro A."/>
            <person name="Pruss D."/>
            <person name="Pindo M."/>
            <person name="FitzGerald L.M."/>
            <person name="Vezzulli S."/>
            <person name="Reid J."/>
            <person name="Malacarne G."/>
            <person name="Iliev D."/>
            <person name="Coppola G."/>
            <person name="Wardell B."/>
            <person name="Micheletti D."/>
            <person name="Macalma T."/>
            <person name="Facci M."/>
            <person name="Mitchell J.T."/>
            <person name="Perazzolli M."/>
            <person name="Eldredge G."/>
            <person name="Gatto P."/>
            <person name="Oyzerski R."/>
            <person name="Moretto M."/>
            <person name="Gutin N."/>
            <person name="Stefanini M."/>
            <person name="Chen Y."/>
            <person name="Segala C."/>
            <person name="Davenport C."/>
            <person name="Dematte L."/>
            <person name="Mraz A."/>
            <person name="Battilana J."/>
            <person name="Stormo K."/>
            <person name="Costa F."/>
            <person name="Tao Q."/>
            <person name="Si-Ammour A."/>
            <person name="Harkins T."/>
            <person name="Lackey A."/>
            <person name="Perbost C."/>
            <person name="Taillon B."/>
            <person name="Stella A."/>
            <person name="Solovyev V."/>
            <person name="Fawcett J.A."/>
            <person name="Sterck L."/>
            <person name="Vandepoele K."/>
            <person name="Grando S.M."/>
            <person name="Toppo S."/>
            <person name="Moser C."/>
            <person name="Lanchbury J."/>
            <person name="Bogden R."/>
            <person name="Skolnick M."/>
            <person name="Sgaramella V."/>
            <person name="Bhatnagar S.K."/>
            <person name="Fontana P."/>
            <person name="Gutin A."/>
            <person name="Van de Peer Y."/>
            <person name="Salamini F."/>
            <person name="Viola R."/>
        </authorList>
    </citation>
    <scope>NUCLEOTIDE SEQUENCE</scope>
</reference>
<evidence type="ECO:0000256" key="1">
    <source>
        <dbReference type="SAM" id="MobiDB-lite"/>
    </source>
</evidence>
<feature type="region of interest" description="Disordered" evidence="1">
    <location>
        <begin position="530"/>
        <end position="553"/>
    </location>
</feature>
<protein>
    <recommendedName>
        <fullName evidence="2">Putative plant transposon protein domain-containing protein</fullName>
    </recommendedName>
</protein>
<feature type="compositionally biased region" description="Basic and acidic residues" evidence="1">
    <location>
        <begin position="31"/>
        <end position="42"/>
    </location>
</feature>
<dbReference type="InterPro" id="IPR046796">
    <property type="entry name" value="Transposase_32_dom"/>
</dbReference>
<evidence type="ECO:0000259" key="2">
    <source>
        <dbReference type="Pfam" id="PF20167"/>
    </source>
</evidence>
<feature type="compositionally biased region" description="Polar residues" evidence="1">
    <location>
        <begin position="43"/>
        <end position="57"/>
    </location>
</feature>
<gene>
    <name evidence="3" type="ORF">VITISV_008906</name>
</gene>
<feature type="compositionally biased region" description="Low complexity" evidence="1">
    <location>
        <begin position="332"/>
        <end position="344"/>
    </location>
</feature>
<feature type="region of interest" description="Disordered" evidence="1">
    <location>
        <begin position="1"/>
        <end position="67"/>
    </location>
</feature>
<feature type="domain" description="Putative plant transposon protein" evidence="2">
    <location>
        <begin position="118"/>
        <end position="293"/>
    </location>
</feature>
<dbReference type="EMBL" id="AM428704">
    <property type="protein sequence ID" value="CAN82270.1"/>
    <property type="molecule type" value="Genomic_DNA"/>
</dbReference>
<feature type="region of interest" description="Disordered" evidence="1">
    <location>
        <begin position="327"/>
        <end position="363"/>
    </location>
</feature>
<dbReference type="Pfam" id="PF20167">
    <property type="entry name" value="Transposase_32"/>
    <property type="match status" value="1"/>
</dbReference>